<feature type="compositionally biased region" description="Low complexity" evidence="1">
    <location>
        <begin position="39"/>
        <end position="61"/>
    </location>
</feature>
<evidence type="ECO:0000256" key="2">
    <source>
        <dbReference type="SAM" id="Phobius"/>
    </source>
</evidence>
<gene>
    <name evidence="3" type="ORF">M421DRAFT_6565</name>
</gene>
<dbReference type="GeneID" id="54353921"/>
<dbReference type="RefSeq" id="XP_033447260.1">
    <property type="nucleotide sequence ID" value="XM_033596254.1"/>
</dbReference>
<accession>A0A6A5RIT4</accession>
<reference evidence="3" key="1">
    <citation type="journal article" date="2020" name="Stud. Mycol.">
        <title>101 Dothideomycetes genomes: a test case for predicting lifestyles and emergence of pathogens.</title>
        <authorList>
            <person name="Haridas S."/>
            <person name="Albert R."/>
            <person name="Binder M."/>
            <person name="Bloem J."/>
            <person name="Labutti K."/>
            <person name="Salamov A."/>
            <person name="Andreopoulos B."/>
            <person name="Baker S."/>
            <person name="Barry K."/>
            <person name="Bills G."/>
            <person name="Bluhm B."/>
            <person name="Cannon C."/>
            <person name="Castanera R."/>
            <person name="Culley D."/>
            <person name="Daum C."/>
            <person name="Ezra D."/>
            <person name="Gonzalez J."/>
            <person name="Henrissat B."/>
            <person name="Kuo A."/>
            <person name="Liang C."/>
            <person name="Lipzen A."/>
            <person name="Lutzoni F."/>
            <person name="Magnuson J."/>
            <person name="Mondo S."/>
            <person name="Nolan M."/>
            <person name="Ohm R."/>
            <person name="Pangilinan J."/>
            <person name="Park H.-J."/>
            <person name="Ramirez L."/>
            <person name="Alfaro M."/>
            <person name="Sun H."/>
            <person name="Tritt A."/>
            <person name="Yoshinaga Y."/>
            <person name="Zwiers L.-H."/>
            <person name="Turgeon B."/>
            <person name="Goodwin S."/>
            <person name="Spatafora J."/>
            <person name="Crous P."/>
            <person name="Grigoriev I."/>
        </authorList>
    </citation>
    <scope>NUCLEOTIDE SEQUENCE</scope>
    <source>
        <strain evidence="3">CBS 183.55</strain>
    </source>
</reference>
<sequence>MVTQPKGLEICWSEEVYNADMCFAEPLEANREPRRDTESTSSAGSSPLPSSAVPATSTSSPLITTLAPSDETTVAARTLTTTVPFLPSSAATAATQPATDSSNGALNSSVIVGLSAGISITFVVLIAGAAIFVKRRRQ</sequence>
<protein>
    <submittedName>
        <fullName evidence="3">Uncharacterized protein</fullName>
    </submittedName>
</protein>
<dbReference type="AlphaFoldDB" id="A0A6A5RIT4"/>
<proteinExistence type="predicted"/>
<organism evidence="3 4">
    <name type="scientific">Didymella exigua CBS 183.55</name>
    <dbReference type="NCBI Taxonomy" id="1150837"/>
    <lineage>
        <taxon>Eukaryota</taxon>
        <taxon>Fungi</taxon>
        <taxon>Dikarya</taxon>
        <taxon>Ascomycota</taxon>
        <taxon>Pezizomycotina</taxon>
        <taxon>Dothideomycetes</taxon>
        <taxon>Pleosporomycetidae</taxon>
        <taxon>Pleosporales</taxon>
        <taxon>Pleosporineae</taxon>
        <taxon>Didymellaceae</taxon>
        <taxon>Didymella</taxon>
    </lineage>
</organism>
<keyword evidence="2" id="KW-1133">Transmembrane helix</keyword>
<feature type="compositionally biased region" description="Basic and acidic residues" evidence="1">
    <location>
        <begin position="28"/>
        <end position="38"/>
    </location>
</feature>
<feature type="region of interest" description="Disordered" evidence="1">
    <location>
        <begin position="28"/>
        <end position="66"/>
    </location>
</feature>
<keyword evidence="2" id="KW-0812">Transmembrane</keyword>
<keyword evidence="4" id="KW-1185">Reference proteome</keyword>
<name>A0A6A5RIT4_9PLEO</name>
<evidence type="ECO:0000313" key="3">
    <source>
        <dbReference type="EMBL" id="KAF1927008.1"/>
    </source>
</evidence>
<feature type="transmembrane region" description="Helical" evidence="2">
    <location>
        <begin position="110"/>
        <end position="133"/>
    </location>
</feature>
<keyword evidence="2" id="KW-0472">Membrane</keyword>
<evidence type="ECO:0000313" key="4">
    <source>
        <dbReference type="Proteomes" id="UP000800082"/>
    </source>
</evidence>
<dbReference type="EMBL" id="ML978974">
    <property type="protein sequence ID" value="KAF1927008.1"/>
    <property type="molecule type" value="Genomic_DNA"/>
</dbReference>
<dbReference type="Proteomes" id="UP000800082">
    <property type="component" value="Unassembled WGS sequence"/>
</dbReference>
<evidence type="ECO:0000256" key="1">
    <source>
        <dbReference type="SAM" id="MobiDB-lite"/>
    </source>
</evidence>